<keyword evidence="2" id="KW-1185">Reference proteome</keyword>
<accession>A0AAV1G3J1</accession>
<proteinExistence type="predicted"/>
<protein>
    <submittedName>
        <fullName evidence="1">Uncharacterized protein</fullName>
    </submittedName>
</protein>
<evidence type="ECO:0000313" key="1">
    <source>
        <dbReference type="EMBL" id="CAJ1067118.1"/>
    </source>
</evidence>
<dbReference type="EMBL" id="OY660874">
    <property type="protein sequence ID" value="CAJ1067118.1"/>
    <property type="molecule type" value="Genomic_DNA"/>
</dbReference>
<gene>
    <name evidence="1" type="ORF">XNOV1_A043234</name>
</gene>
<dbReference type="AlphaFoldDB" id="A0AAV1G3J1"/>
<name>A0AAV1G3J1_XYRNO</name>
<evidence type="ECO:0000313" key="2">
    <source>
        <dbReference type="Proteomes" id="UP001178508"/>
    </source>
</evidence>
<dbReference type="Proteomes" id="UP001178508">
    <property type="component" value="Chromosome 11"/>
</dbReference>
<sequence>MKPEGFGPSQAILSRWCRVWSWAAVAEGVDMGPRGSQEPTVPAVLSRMDPRLPVGQMYAAS</sequence>
<reference evidence="1" key="1">
    <citation type="submission" date="2023-08" db="EMBL/GenBank/DDBJ databases">
        <authorList>
            <person name="Alioto T."/>
            <person name="Alioto T."/>
            <person name="Gomez Garrido J."/>
        </authorList>
    </citation>
    <scope>NUCLEOTIDE SEQUENCE</scope>
</reference>
<organism evidence="1 2">
    <name type="scientific">Xyrichtys novacula</name>
    <name type="common">Pearly razorfish</name>
    <name type="synonym">Hemipteronotus novacula</name>
    <dbReference type="NCBI Taxonomy" id="13765"/>
    <lineage>
        <taxon>Eukaryota</taxon>
        <taxon>Metazoa</taxon>
        <taxon>Chordata</taxon>
        <taxon>Craniata</taxon>
        <taxon>Vertebrata</taxon>
        <taxon>Euteleostomi</taxon>
        <taxon>Actinopterygii</taxon>
        <taxon>Neopterygii</taxon>
        <taxon>Teleostei</taxon>
        <taxon>Neoteleostei</taxon>
        <taxon>Acanthomorphata</taxon>
        <taxon>Eupercaria</taxon>
        <taxon>Labriformes</taxon>
        <taxon>Labridae</taxon>
        <taxon>Xyrichtys</taxon>
    </lineage>
</organism>